<dbReference type="Pfam" id="PF02517">
    <property type="entry name" value="Rce1-like"/>
    <property type="match status" value="1"/>
</dbReference>
<proteinExistence type="inferred from homology"/>
<feature type="transmembrane region" description="Helical" evidence="2">
    <location>
        <begin position="68"/>
        <end position="90"/>
    </location>
</feature>
<dbReference type="PATRIC" id="fig|1123500.6.peg.1086"/>
<sequence length="223" mass="25336">MFFKNYFINFVGLLIFLTVIRWLVPTNPFLFTFLAGAWFIVIFFFDLHHFKALLSTDWQSFKAAKGKMIVSIICLMLILEVAVIWSSQAFRFLVPTATSLNTYPLPTNTLAGVLTSIFSGVVNLMVALVEEIAYRYVGMFRYRKAGIWLIIMLLLSSILFGFSHFYNFNGSFIATVPYMLAGLILGLAYLLTRNIWVPIIGHMLFNSIGLISGLILLVLLPFM</sequence>
<dbReference type="InParanoid" id="A0A0R2FXY6"/>
<feature type="domain" description="CAAX prenyl protease 2/Lysostaphin resistance protein A-like" evidence="3">
    <location>
        <begin position="118"/>
        <end position="207"/>
    </location>
</feature>
<keyword evidence="5" id="KW-1185">Reference proteome</keyword>
<evidence type="ECO:0000313" key="5">
    <source>
        <dbReference type="Proteomes" id="UP000051296"/>
    </source>
</evidence>
<dbReference type="Proteomes" id="UP000051296">
    <property type="component" value="Unassembled WGS sequence"/>
</dbReference>
<gene>
    <name evidence="4" type="ORF">IV68_GL001085</name>
</gene>
<evidence type="ECO:0000256" key="2">
    <source>
        <dbReference type="SAM" id="Phobius"/>
    </source>
</evidence>
<organism evidence="4 5">
    <name type="scientific">Weissella halotolerans DSM 20190</name>
    <dbReference type="NCBI Taxonomy" id="1123500"/>
    <lineage>
        <taxon>Bacteria</taxon>
        <taxon>Bacillati</taxon>
        <taxon>Bacillota</taxon>
        <taxon>Bacilli</taxon>
        <taxon>Lactobacillales</taxon>
        <taxon>Lactobacillaceae</taxon>
        <taxon>Weissella</taxon>
    </lineage>
</organism>
<feature type="transmembrane region" description="Helical" evidence="2">
    <location>
        <begin position="30"/>
        <end position="47"/>
    </location>
</feature>
<feature type="transmembrane region" description="Helical" evidence="2">
    <location>
        <begin position="110"/>
        <end position="133"/>
    </location>
</feature>
<evidence type="ECO:0000256" key="1">
    <source>
        <dbReference type="ARBA" id="ARBA00009067"/>
    </source>
</evidence>
<accession>A0A0R2FXY6</accession>
<protein>
    <recommendedName>
        <fullName evidence="3">CAAX prenyl protease 2/Lysostaphin resistance protein A-like domain-containing protein</fullName>
    </recommendedName>
</protein>
<dbReference type="GO" id="GO:0080120">
    <property type="term" value="P:CAAX-box protein maturation"/>
    <property type="evidence" value="ECO:0007669"/>
    <property type="project" value="UniProtKB-ARBA"/>
</dbReference>
<keyword evidence="2" id="KW-0472">Membrane</keyword>
<comment type="similarity">
    <text evidence="1">Belongs to the UPF0177 family.</text>
</comment>
<reference evidence="4 5" key="1">
    <citation type="journal article" date="2015" name="Genome Announc.">
        <title>Expanding the biotechnology potential of lactobacilli through comparative genomics of 213 strains and associated genera.</title>
        <authorList>
            <person name="Sun Z."/>
            <person name="Harris H.M."/>
            <person name="McCann A."/>
            <person name="Guo C."/>
            <person name="Argimon S."/>
            <person name="Zhang W."/>
            <person name="Yang X."/>
            <person name="Jeffery I.B."/>
            <person name="Cooney J.C."/>
            <person name="Kagawa T.F."/>
            <person name="Liu W."/>
            <person name="Song Y."/>
            <person name="Salvetti E."/>
            <person name="Wrobel A."/>
            <person name="Rasinkangas P."/>
            <person name="Parkhill J."/>
            <person name="Rea M.C."/>
            <person name="O'Sullivan O."/>
            <person name="Ritari J."/>
            <person name="Douillard F.P."/>
            <person name="Paul Ross R."/>
            <person name="Yang R."/>
            <person name="Briner A.E."/>
            <person name="Felis G.E."/>
            <person name="de Vos W.M."/>
            <person name="Barrangou R."/>
            <person name="Klaenhammer T.R."/>
            <person name="Caufield P.W."/>
            <person name="Cui Y."/>
            <person name="Zhang H."/>
            <person name="O'Toole P.W."/>
        </authorList>
    </citation>
    <scope>NUCLEOTIDE SEQUENCE [LARGE SCALE GENOMIC DNA]</scope>
    <source>
        <strain evidence="4 5">DSM 20190</strain>
    </source>
</reference>
<dbReference type="AlphaFoldDB" id="A0A0R2FXY6"/>
<feature type="transmembrane region" description="Helical" evidence="2">
    <location>
        <begin position="7"/>
        <end position="24"/>
    </location>
</feature>
<evidence type="ECO:0000259" key="3">
    <source>
        <dbReference type="Pfam" id="PF02517"/>
    </source>
</evidence>
<feature type="transmembrane region" description="Helical" evidence="2">
    <location>
        <begin position="145"/>
        <end position="166"/>
    </location>
</feature>
<dbReference type="InterPro" id="IPR052710">
    <property type="entry name" value="CAAX_protease"/>
</dbReference>
<dbReference type="PANTHER" id="PTHR36435:SF1">
    <property type="entry name" value="CAAX AMINO TERMINAL PROTEASE FAMILY PROTEIN"/>
    <property type="match status" value="1"/>
</dbReference>
<dbReference type="STRING" id="1123500.GCA_000420365_01137"/>
<dbReference type="InterPro" id="IPR003675">
    <property type="entry name" value="Rce1/LyrA-like_dom"/>
</dbReference>
<keyword evidence="2" id="KW-0812">Transmembrane</keyword>
<comment type="caution">
    <text evidence="4">The sequence shown here is derived from an EMBL/GenBank/DDBJ whole genome shotgun (WGS) entry which is preliminary data.</text>
</comment>
<feature type="transmembrane region" description="Helical" evidence="2">
    <location>
        <begin position="203"/>
        <end position="222"/>
    </location>
</feature>
<feature type="transmembrane region" description="Helical" evidence="2">
    <location>
        <begin position="172"/>
        <end position="191"/>
    </location>
</feature>
<dbReference type="PANTHER" id="PTHR36435">
    <property type="entry name" value="SLR1288 PROTEIN"/>
    <property type="match status" value="1"/>
</dbReference>
<dbReference type="EMBL" id="JQAX01000004">
    <property type="protein sequence ID" value="KRN31205.1"/>
    <property type="molecule type" value="Genomic_DNA"/>
</dbReference>
<evidence type="ECO:0000313" key="4">
    <source>
        <dbReference type="EMBL" id="KRN31205.1"/>
    </source>
</evidence>
<dbReference type="GO" id="GO:0004175">
    <property type="term" value="F:endopeptidase activity"/>
    <property type="evidence" value="ECO:0007669"/>
    <property type="project" value="UniProtKB-ARBA"/>
</dbReference>
<name>A0A0R2FXY6_9LACO</name>
<keyword evidence="2" id="KW-1133">Transmembrane helix</keyword>